<feature type="region of interest" description="Disordered" evidence="2">
    <location>
        <begin position="26"/>
        <end position="123"/>
    </location>
</feature>
<evidence type="ECO:0000313" key="3">
    <source>
        <dbReference type="EMBL" id="KAF2768881.1"/>
    </source>
</evidence>
<feature type="compositionally biased region" description="Basic and acidic residues" evidence="2">
    <location>
        <begin position="28"/>
        <end position="45"/>
    </location>
</feature>
<feature type="region of interest" description="Disordered" evidence="2">
    <location>
        <begin position="320"/>
        <end position="370"/>
    </location>
</feature>
<feature type="compositionally biased region" description="Polar residues" evidence="2">
    <location>
        <begin position="98"/>
        <end position="113"/>
    </location>
</feature>
<evidence type="ECO:0000256" key="2">
    <source>
        <dbReference type="SAM" id="MobiDB-lite"/>
    </source>
</evidence>
<keyword evidence="1" id="KW-0175">Coiled coil</keyword>
<sequence>MRRKHSNHSIPQMPNWFTKSLASIDVKQSAEDEAKHKSDDRKDLANVESTTQSDQGDYSQEDNELRNDTSHRSTMSENTMIKIDNEEAQIPHEPEPDSSWTLVEQEPLNSTDSAAHRSSPDRQMLADKLVGVLRKELARQEDRVQELERDLREAQVRYEQSEAKHGALLQMYSTQLVVHDVTQSQKHQADISELKNVHQAEVRRLREQHRKDLDEQAKQNDEIIAAQDKKVNEASTDLSASKKQAYRSQRQLGLLKAEHAVEHRALREALEQRISQKSSQAEQYLHSAKDFQAKLESAILDHKAEILALKRQHASEIETFKRQHADNTRTRTTQWQRESNDRKAEHDAAVNKLRVQRRPEHWDGTTDPMQ</sequence>
<proteinExistence type="predicted"/>
<feature type="compositionally biased region" description="Basic and acidic residues" evidence="2">
    <location>
        <begin position="320"/>
        <end position="329"/>
    </location>
</feature>
<organism evidence="3 4">
    <name type="scientific">Teratosphaeria nubilosa</name>
    <dbReference type="NCBI Taxonomy" id="161662"/>
    <lineage>
        <taxon>Eukaryota</taxon>
        <taxon>Fungi</taxon>
        <taxon>Dikarya</taxon>
        <taxon>Ascomycota</taxon>
        <taxon>Pezizomycotina</taxon>
        <taxon>Dothideomycetes</taxon>
        <taxon>Dothideomycetidae</taxon>
        <taxon>Mycosphaerellales</taxon>
        <taxon>Teratosphaeriaceae</taxon>
        <taxon>Teratosphaeria</taxon>
    </lineage>
</organism>
<reference evidence="3" key="1">
    <citation type="journal article" date="2020" name="Stud. Mycol.">
        <title>101 Dothideomycetes genomes: a test case for predicting lifestyles and emergence of pathogens.</title>
        <authorList>
            <person name="Haridas S."/>
            <person name="Albert R."/>
            <person name="Binder M."/>
            <person name="Bloem J."/>
            <person name="Labutti K."/>
            <person name="Salamov A."/>
            <person name="Andreopoulos B."/>
            <person name="Baker S."/>
            <person name="Barry K."/>
            <person name="Bills G."/>
            <person name="Bluhm B."/>
            <person name="Cannon C."/>
            <person name="Castanera R."/>
            <person name="Culley D."/>
            <person name="Daum C."/>
            <person name="Ezra D."/>
            <person name="Gonzalez J."/>
            <person name="Henrissat B."/>
            <person name="Kuo A."/>
            <person name="Liang C."/>
            <person name="Lipzen A."/>
            <person name="Lutzoni F."/>
            <person name="Magnuson J."/>
            <person name="Mondo S."/>
            <person name="Nolan M."/>
            <person name="Ohm R."/>
            <person name="Pangilinan J."/>
            <person name="Park H.-J."/>
            <person name="Ramirez L."/>
            <person name="Alfaro M."/>
            <person name="Sun H."/>
            <person name="Tritt A."/>
            <person name="Yoshinaga Y."/>
            <person name="Zwiers L.-H."/>
            <person name="Turgeon B."/>
            <person name="Goodwin S."/>
            <person name="Spatafora J."/>
            <person name="Crous P."/>
            <person name="Grigoriev I."/>
        </authorList>
    </citation>
    <scope>NUCLEOTIDE SEQUENCE</scope>
    <source>
        <strain evidence="3">CBS 116005</strain>
    </source>
</reference>
<keyword evidence="4" id="KW-1185">Reference proteome</keyword>
<dbReference type="AlphaFoldDB" id="A0A6G1L7G8"/>
<gene>
    <name evidence="3" type="ORF">EJ03DRAFT_110263</name>
</gene>
<evidence type="ECO:0000313" key="4">
    <source>
        <dbReference type="Proteomes" id="UP000799436"/>
    </source>
</evidence>
<protein>
    <submittedName>
        <fullName evidence="3">Uncharacterized protein</fullName>
    </submittedName>
</protein>
<feature type="compositionally biased region" description="Polar residues" evidence="2">
    <location>
        <begin position="47"/>
        <end position="58"/>
    </location>
</feature>
<dbReference type="EMBL" id="ML995839">
    <property type="protein sequence ID" value="KAF2768881.1"/>
    <property type="molecule type" value="Genomic_DNA"/>
</dbReference>
<dbReference type="Proteomes" id="UP000799436">
    <property type="component" value="Unassembled WGS sequence"/>
</dbReference>
<name>A0A6G1L7G8_9PEZI</name>
<evidence type="ECO:0000256" key="1">
    <source>
        <dbReference type="SAM" id="Coils"/>
    </source>
</evidence>
<feature type="compositionally biased region" description="Basic and acidic residues" evidence="2">
    <location>
        <begin position="338"/>
        <end position="349"/>
    </location>
</feature>
<accession>A0A6G1L7G8</accession>
<feature type="compositionally biased region" description="Basic and acidic residues" evidence="2">
    <location>
        <begin position="83"/>
        <end position="95"/>
    </location>
</feature>
<feature type="coiled-coil region" evidence="1">
    <location>
        <begin position="130"/>
        <end position="164"/>
    </location>
</feature>